<protein>
    <recommendedName>
        <fullName evidence="4">50S ribosomal protein L15</fullName>
    </recommendedName>
</protein>
<evidence type="ECO:0000256" key="3">
    <source>
        <dbReference type="ARBA" id="ARBA00023274"/>
    </source>
</evidence>
<evidence type="ECO:0000256" key="5">
    <source>
        <dbReference type="SAM" id="MobiDB-lite"/>
    </source>
</evidence>
<evidence type="ECO:0000256" key="2">
    <source>
        <dbReference type="ARBA" id="ARBA00022980"/>
    </source>
</evidence>
<gene>
    <name evidence="6" type="ORF">COT62_00600</name>
</gene>
<keyword evidence="2" id="KW-0689">Ribosomal protein</keyword>
<evidence type="ECO:0000313" key="7">
    <source>
        <dbReference type="Proteomes" id="UP000231198"/>
    </source>
</evidence>
<comment type="similarity">
    <text evidence="1">Belongs to the universal ribosomal protein uL15 family.</text>
</comment>
<comment type="caution">
    <text evidence="6">The sequence shown here is derived from an EMBL/GenBank/DDBJ whole genome shotgun (WGS) entry which is preliminary data.</text>
</comment>
<accession>A0A2H0WTN0</accession>
<dbReference type="PANTHER" id="PTHR12934">
    <property type="entry name" value="50S RIBOSOMAL PROTEIN L15"/>
    <property type="match status" value="1"/>
</dbReference>
<keyword evidence="3" id="KW-0687">Ribonucleoprotein</keyword>
<dbReference type="Proteomes" id="UP000231198">
    <property type="component" value="Unassembled WGS sequence"/>
</dbReference>
<dbReference type="SUPFAM" id="SSF52080">
    <property type="entry name" value="Ribosomal proteins L15p and L18e"/>
    <property type="match status" value="1"/>
</dbReference>
<dbReference type="AlphaFoldDB" id="A0A2H0WTN0"/>
<organism evidence="6 7">
    <name type="scientific">Candidatus Roizmanbacteria bacterium CG09_land_8_20_14_0_10_41_9</name>
    <dbReference type="NCBI Taxonomy" id="1974850"/>
    <lineage>
        <taxon>Bacteria</taxon>
        <taxon>Candidatus Roizmaniibacteriota</taxon>
    </lineage>
</organism>
<dbReference type="GO" id="GO:0006412">
    <property type="term" value="P:translation"/>
    <property type="evidence" value="ECO:0007669"/>
    <property type="project" value="InterPro"/>
</dbReference>
<evidence type="ECO:0000256" key="1">
    <source>
        <dbReference type="ARBA" id="ARBA00007320"/>
    </source>
</evidence>
<feature type="region of interest" description="Disordered" evidence="5">
    <location>
        <begin position="13"/>
        <end position="44"/>
    </location>
</feature>
<dbReference type="PANTHER" id="PTHR12934:SF11">
    <property type="entry name" value="LARGE RIBOSOMAL SUBUNIT PROTEIN UL15M"/>
    <property type="match status" value="1"/>
</dbReference>
<dbReference type="InterPro" id="IPR036227">
    <property type="entry name" value="Ribosomal_uL15/eL18_sf"/>
</dbReference>
<evidence type="ECO:0000313" key="6">
    <source>
        <dbReference type="EMBL" id="PIS16020.1"/>
    </source>
</evidence>
<dbReference type="InterPro" id="IPR005749">
    <property type="entry name" value="Ribosomal_uL15_bac-type"/>
</dbReference>
<dbReference type="EMBL" id="PEZG01000015">
    <property type="protein sequence ID" value="PIS16020.1"/>
    <property type="molecule type" value="Genomic_DNA"/>
</dbReference>
<reference evidence="7" key="1">
    <citation type="submission" date="2017-09" db="EMBL/GenBank/DDBJ databases">
        <title>Depth-based differentiation of microbial function through sediment-hosted aquifers and enrichment of novel symbionts in the deep terrestrial subsurface.</title>
        <authorList>
            <person name="Probst A.J."/>
            <person name="Ladd B."/>
            <person name="Jarett J.K."/>
            <person name="Geller-Mcgrath D.E."/>
            <person name="Sieber C.M.K."/>
            <person name="Emerson J.B."/>
            <person name="Anantharaman K."/>
            <person name="Thomas B.C."/>
            <person name="Malmstrom R."/>
            <person name="Stieglmeier M."/>
            <person name="Klingl A."/>
            <person name="Woyke T."/>
            <person name="Ryan C.M."/>
            <person name="Banfield J.F."/>
        </authorList>
    </citation>
    <scope>NUCLEOTIDE SEQUENCE [LARGE SCALE GENOMIC DNA]</scope>
</reference>
<sequence>MFKLPKIIGKRKKRLGRGLGSGKGAKSRRGTTRHQTARESIPLHFEGGQGRMVKRFPLLRGKGKNKSIRAKPIILQPSDLDSLKEGQIVTLELLIKNGIVDEDARKKGVKLLNANKLKKKFTLQIPVSRKQI</sequence>
<proteinExistence type="inferred from homology"/>
<name>A0A2H0WTN0_9BACT</name>
<evidence type="ECO:0000256" key="4">
    <source>
        <dbReference type="ARBA" id="ARBA00035497"/>
    </source>
</evidence>
<dbReference type="GO" id="GO:0003735">
    <property type="term" value="F:structural constituent of ribosome"/>
    <property type="evidence" value="ECO:0007669"/>
    <property type="project" value="InterPro"/>
</dbReference>
<dbReference type="GO" id="GO:0015934">
    <property type="term" value="C:large ribosomal subunit"/>
    <property type="evidence" value="ECO:0007669"/>
    <property type="project" value="InterPro"/>
</dbReference>